<evidence type="ECO:0000256" key="7">
    <source>
        <dbReference type="ARBA" id="ARBA00022842"/>
    </source>
</evidence>
<evidence type="ECO:0000256" key="3">
    <source>
        <dbReference type="ARBA" id="ARBA00022723"/>
    </source>
</evidence>
<name>A0A285GH00_9FIRM</name>
<evidence type="ECO:0000256" key="4">
    <source>
        <dbReference type="ARBA" id="ARBA00022741"/>
    </source>
</evidence>
<dbReference type="AlphaFoldDB" id="A0A285GH00"/>
<dbReference type="Gene3D" id="3.90.650.10">
    <property type="entry name" value="PurM-like C-terminal domain"/>
    <property type="match status" value="1"/>
</dbReference>
<dbReference type="HAMAP" id="MF_00625">
    <property type="entry name" value="SelD"/>
    <property type="match status" value="1"/>
</dbReference>
<evidence type="ECO:0000256" key="5">
    <source>
        <dbReference type="ARBA" id="ARBA00022777"/>
    </source>
</evidence>
<dbReference type="SUPFAM" id="SSF55326">
    <property type="entry name" value="PurM N-terminal domain-like"/>
    <property type="match status" value="1"/>
</dbReference>
<dbReference type="PIRSF" id="PIRSF036407">
    <property type="entry name" value="Selenphspht_syn"/>
    <property type="match status" value="1"/>
</dbReference>
<feature type="binding site" evidence="9">
    <location>
        <begin position="137"/>
        <end position="139"/>
    </location>
    <ligand>
        <name>ATP</name>
        <dbReference type="ChEBI" id="CHEBI:30616"/>
        <note>ligand shared between dimeric partners</note>
    </ligand>
</feature>
<feature type="binding site" evidence="9">
    <location>
        <position position="50"/>
    </location>
    <ligand>
        <name>Mg(2+)</name>
        <dbReference type="ChEBI" id="CHEBI:18420"/>
    </ligand>
</feature>
<gene>
    <name evidence="9" type="primary">selD</name>
    <name evidence="12" type="ORF">SAMN06265827_10768</name>
</gene>
<feature type="binding site" description="in other chain" evidence="9">
    <location>
        <position position="19"/>
    </location>
    <ligand>
        <name>ATP</name>
        <dbReference type="ChEBI" id="CHEBI:30616"/>
        <note>ligand shared between dimeric partners</note>
    </ligand>
</feature>
<proteinExistence type="inferred from homology"/>
<evidence type="ECO:0000256" key="6">
    <source>
        <dbReference type="ARBA" id="ARBA00022840"/>
    </source>
</evidence>
<keyword evidence="8 9" id="KW-0711">Selenium</keyword>
<sequence>MKDKIKLTEYSKTSGCAAKMSPQALSRVLHQVDFKSGDERLLVGLDKSDDAIAYQFSDDKILIQSVDFFTPIVDDPYLFGQIAATNALSDIYAMGGRPLLAMNVVGFRTCLGEKVLAEILQGGADKVAEAGAIIAGGHTIQDDEPKYGLSVTGVIEEGKLLTNSEAQAGDFLILTKPLGMGVVATAIKGGLITNIKDHPAVKAMRTLNNKAVAPMQKIGVNACTDVTGFGLLGHLWEMAKGSDVEIEIFSSELPIFADALEYAEMGMIPEGAYSNKKHLEDKVTFIGEIKQNIVDILFDPQTSGGLLISVAGDKVADLLIELYALGIDDATVIGRVRGHGAKIKVSY</sequence>
<dbReference type="NCBIfam" id="NF002098">
    <property type="entry name" value="PRK00943.1"/>
    <property type="match status" value="1"/>
</dbReference>
<dbReference type="EC" id="2.7.9.3" evidence="9"/>
<dbReference type="GO" id="GO:0016260">
    <property type="term" value="P:selenocysteine biosynthetic process"/>
    <property type="evidence" value="ECO:0007669"/>
    <property type="project" value="InterPro"/>
</dbReference>
<dbReference type="FunFam" id="3.90.650.10:FF:000004">
    <property type="entry name" value="Selenide, water dikinase"/>
    <property type="match status" value="1"/>
</dbReference>
<dbReference type="PANTHER" id="PTHR10256:SF0">
    <property type="entry name" value="INACTIVE SELENIDE, WATER DIKINASE-LIKE PROTEIN-RELATED"/>
    <property type="match status" value="1"/>
</dbReference>
<dbReference type="NCBIfam" id="TIGR00476">
    <property type="entry name" value="selD"/>
    <property type="match status" value="1"/>
</dbReference>
<keyword evidence="6 9" id="KW-0067">ATP-binding</keyword>
<accession>A0A285GH00</accession>
<dbReference type="EMBL" id="OBDZ01000007">
    <property type="protein sequence ID" value="SNY22474.1"/>
    <property type="molecule type" value="Genomic_DNA"/>
</dbReference>
<evidence type="ECO:0000256" key="1">
    <source>
        <dbReference type="ARBA" id="ARBA00008026"/>
    </source>
</evidence>
<dbReference type="Proteomes" id="UP000219573">
    <property type="component" value="Unassembled WGS sequence"/>
</dbReference>
<dbReference type="InterPro" id="IPR023061">
    <property type="entry name" value="SelD_I"/>
</dbReference>
<dbReference type="GO" id="GO:0005737">
    <property type="term" value="C:cytoplasm"/>
    <property type="evidence" value="ECO:0007669"/>
    <property type="project" value="TreeGrafter"/>
</dbReference>
<keyword evidence="4 9" id="KW-0547">Nucleotide-binding</keyword>
<evidence type="ECO:0000259" key="10">
    <source>
        <dbReference type="Pfam" id="PF00586"/>
    </source>
</evidence>
<dbReference type="InterPro" id="IPR036676">
    <property type="entry name" value="PurM-like_C_sf"/>
</dbReference>
<dbReference type="PANTHER" id="PTHR10256">
    <property type="entry name" value="SELENIDE, WATER DIKINASE"/>
    <property type="match status" value="1"/>
</dbReference>
<comment type="catalytic activity">
    <reaction evidence="9">
        <text>hydrogenselenide + ATP + H2O = selenophosphate + AMP + phosphate + 2 H(+)</text>
        <dbReference type="Rhea" id="RHEA:18737"/>
        <dbReference type="ChEBI" id="CHEBI:15377"/>
        <dbReference type="ChEBI" id="CHEBI:15378"/>
        <dbReference type="ChEBI" id="CHEBI:16144"/>
        <dbReference type="ChEBI" id="CHEBI:29317"/>
        <dbReference type="ChEBI" id="CHEBI:30616"/>
        <dbReference type="ChEBI" id="CHEBI:43474"/>
        <dbReference type="ChEBI" id="CHEBI:456215"/>
        <dbReference type="EC" id="2.7.9.3"/>
    </reaction>
</comment>
<dbReference type="STRING" id="1413210.U472_07165"/>
<comment type="subunit">
    <text evidence="9">Homodimer.</text>
</comment>
<keyword evidence="5 9" id="KW-0418">Kinase</keyword>
<dbReference type="Pfam" id="PF02769">
    <property type="entry name" value="AIRS_C"/>
    <property type="match status" value="1"/>
</dbReference>
<organism evidence="12 13">
    <name type="scientific">Orenia metallireducens</name>
    <dbReference type="NCBI Taxonomy" id="1413210"/>
    <lineage>
        <taxon>Bacteria</taxon>
        <taxon>Bacillati</taxon>
        <taxon>Bacillota</taxon>
        <taxon>Clostridia</taxon>
        <taxon>Halanaerobiales</taxon>
        <taxon>Halobacteroidaceae</taxon>
        <taxon>Orenia</taxon>
    </lineage>
</organism>
<evidence type="ECO:0000256" key="9">
    <source>
        <dbReference type="HAMAP-Rule" id="MF_00625"/>
    </source>
</evidence>
<comment type="function">
    <text evidence="9">Synthesizes selenophosphate from selenide and ATP.</text>
</comment>
<dbReference type="SUPFAM" id="SSF56042">
    <property type="entry name" value="PurM C-terminal domain-like"/>
    <property type="match status" value="1"/>
</dbReference>
<feature type="binding site" evidence="9">
    <location>
        <position position="90"/>
    </location>
    <ligand>
        <name>Mg(2+)</name>
        <dbReference type="ChEBI" id="CHEBI:18420"/>
    </ligand>
</feature>
<comment type="similarity">
    <text evidence="1 9">Belongs to the selenophosphate synthase 1 family. Class I subfamily.</text>
</comment>
<dbReference type="InterPro" id="IPR004536">
    <property type="entry name" value="SPS/SelD"/>
</dbReference>
<keyword evidence="3 9" id="KW-0479">Metal-binding</keyword>
<feature type="binding site" evidence="9">
    <location>
        <position position="225"/>
    </location>
    <ligand>
        <name>Mg(2+)</name>
        <dbReference type="ChEBI" id="CHEBI:18420"/>
    </ligand>
</feature>
<feature type="domain" description="PurM-like C-terminal" evidence="11">
    <location>
        <begin position="167"/>
        <end position="339"/>
    </location>
</feature>
<comment type="cofactor">
    <cofactor evidence="9">
        <name>Mg(2+)</name>
        <dbReference type="ChEBI" id="CHEBI:18420"/>
    </cofactor>
    <text evidence="9">Binds 1 Mg(2+) ion per monomer.</text>
</comment>
<evidence type="ECO:0000313" key="12">
    <source>
        <dbReference type="EMBL" id="SNY22474.1"/>
    </source>
</evidence>
<dbReference type="InterPro" id="IPR016188">
    <property type="entry name" value="PurM-like_N"/>
</dbReference>
<evidence type="ECO:0000256" key="2">
    <source>
        <dbReference type="ARBA" id="ARBA00022679"/>
    </source>
</evidence>
<dbReference type="FunFam" id="3.30.1330.10:FF:000003">
    <property type="entry name" value="Selenide, water dikinase"/>
    <property type="match status" value="1"/>
</dbReference>
<feature type="binding site" description="in other chain" evidence="9">
    <location>
        <begin position="47"/>
        <end position="49"/>
    </location>
    <ligand>
        <name>ATP</name>
        <dbReference type="ChEBI" id="CHEBI:30616"/>
        <note>ligand shared between dimeric partners</note>
    </ligand>
</feature>
<protein>
    <recommendedName>
        <fullName evidence="9">Selenide, water dikinase</fullName>
        <ecNumber evidence="9">2.7.9.3</ecNumber>
    </recommendedName>
    <alternativeName>
        <fullName evidence="9">Selenium donor protein</fullName>
    </alternativeName>
    <alternativeName>
        <fullName evidence="9">Selenophosphate synthase</fullName>
    </alternativeName>
</protein>
<dbReference type="GO" id="GO:0004756">
    <property type="term" value="F:selenide, water dikinase activity"/>
    <property type="evidence" value="ECO:0007669"/>
    <property type="project" value="UniProtKB-UniRule"/>
</dbReference>
<dbReference type="InterPro" id="IPR036921">
    <property type="entry name" value="PurM-like_N_sf"/>
</dbReference>
<reference evidence="13" key="1">
    <citation type="submission" date="2017-09" db="EMBL/GenBank/DDBJ databases">
        <authorList>
            <person name="Varghese N."/>
            <person name="Submissions S."/>
        </authorList>
    </citation>
    <scope>NUCLEOTIDE SEQUENCE [LARGE SCALE GENOMIC DNA]</scope>
    <source>
        <strain evidence="13">MSL47</strain>
    </source>
</reference>
<dbReference type="CDD" id="cd02195">
    <property type="entry name" value="SelD"/>
    <property type="match status" value="1"/>
</dbReference>
<dbReference type="InterPro" id="IPR010918">
    <property type="entry name" value="PurM-like_C_dom"/>
</dbReference>
<dbReference type="GO" id="GO:0005524">
    <property type="term" value="F:ATP binding"/>
    <property type="evidence" value="ECO:0007669"/>
    <property type="project" value="UniProtKB-UniRule"/>
</dbReference>
<feature type="active site" evidence="9">
    <location>
        <position position="16"/>
    </location>
</feature>
<dbReference type="GO" id="GO:0000287">
    <property type="term" value="F:magnesium ion binding"/>
    <property type="evidence" value="ECO:0007669"/>
    <property type="project" value="UniProtKB-UniRule"/>
</dbReference>
<feature type="binding site" description="in other chain" evidence="9">
    <location>
        <position position="67"/>
    </location>
    <ligand>
        <name>ATP</name>
        <dbReference type="ChEBI" id="CHEBI:30616"/>
        <note>ligand shared between dimeric partners</note>
    </ligand>
</feature>
<feature type="binding site" description="in other chain" evidence="9">
    <location>
        <position position="90"/>
    </location>
    <ligand>
        <name>ATP</name>
        <dbReference type="ChEBI" id="CHEBI:30616"/>
        <note>ligand shared between dimeric partners</note>
    </ligand>
</feature>
<evidence type="ECO:0000259" key="11">
    <source>
        <dbReference type="Pfam" id="PF02769"/>
    </source>
</evidence>
<keyword evidence="13" id="KW-1185">Reference proteome</keyword>
<feature type="site" description="Important for catalytic activity" evidence="9">
    <location>
        <position position="19"/>
    </location>
</feature>
<evidence type="ECO:0000256" key="8">
    <source>
        <dbReference type="ARBA" id="ARBA00023266"/>
    </source>
</evidence>
<dbReference type="RefSeq" id="WP_097017256.1">
    <property type="nucleotide sequence ID" value="NZ_OBDZ01000007.1"/>
</dbReference>
<keyword evidence="2 9" id="KW-0808">Transferase</keyword>
<dbReference type="OrthoDB" id="9772934at2"/>
<keyword evidence="7 9" id="KW-0460">Magnesium</keyword>
<dbReference type="Pfam" id="PF00586">
    <property type="entry name" value="AIRS"/>
    <property type="match status" value="1"/>
</dbReference>
<feature type="domain" description="PurM-like N-terminal" evidence="10">
    <location>
        <begin position="49"/>
        <end position="155"/>
    </location>
</feature>
<evidence type="ECO:0000313" key="13">
    <source>
        <dbReference type="Proteomes" id="UP000219573"/>
    </source>
</evidence>
<dbReference type="Gene3D" id="3.30.1330.10">
    <property type="entry name" value="PurM-like, N-terminal domain"/>
    <property type="match status" value="1"/>
</dbReference>